<dbReference type="GO" id="GO:0016853">
    <property type="term" value="F:isomerase activity"/>
    <property type="evidence" value="ECO:0007669"/>
    <property type="project" value="UniProtKB-ARBA"/>
</dbReference>
<dbReference type="AlphaFoldDB" id="A0A381NWX2"/>
<evidence type="ECO:0000256" key="1">
    <source>
        <dbReference type="ARBA" id="ARBA00010211"/>
    </source>
</evidence>
<dbReference type="EMBL" id="UINC01000638">
    <property type="protein sequence ID" value="SUZ58729.1"/>
    <property type="molecule type" value="Genomic_DNA"/>
</dbReference>
<dbReference type="SUPFAM" id="SSF56529">
    <property type="entry name" value="FAH"/>
    <property type="match status" value="1"/>
</dbReference>
<evidence type="ECO:0000256" key="2">
    <source>
        <dbReference type="ARBA" id="ARBA00022723"/>
    </source>
</evidence>
<dbReference type="GO" id="GO:0019752">
    <property type="term" value="P:carboxylic acid metabolic process"/>
    <property type="evidence" value="ECO:0007669"/>
    <property type="project" value="UniProtKB-ARBA"/>
</dbReference>
<sequence>MKLIRHGDKGQEKPGLVDSDGNFRDLSSIINDIDGHSLSSDSLALISQVDTSTLPLLDHDTRLGACVGNIGKLVCIGLNYSDHAKESGMAIPTEPIVFMKAISAISGPNDNIELIRGSEKTDWEVELGIVIGSHTKYVTEDDALDHVAGYCVVNDISERHWQLERQGNWTKGKSGDTYGPVGPWMVTRDEVSDPQALDLWLDVNGQRMQDGNTETMIFSVKTIVSYLSQCMSLQPGDVIATGTPPGVGQSMSPPVFLKAGDTVQTCVAGLGVQNQTVVEA</sequence>
<keyword evidence="2" id="KW-0479">Metal-binding</keyword>
<dbReference type="InterPro" id="IPR036663">
    <property type="entry name" value="Fumarylacetoacetase_C_sf"/>
</dbReference>
<dbReference type="PANTHER" id="PTHR42796">
    <property type="entry name" value="FUMARYLACETOACETATE HYDROLASE DOMAIN-CONTAINING PROTEIN 2A-RELATED"/>
    <property type="match status" value="1"/>
</dbReference>
<dbReference type="GO" id="GO:0046872">
    <property type="term" value="F:metal ion binding"/>
    <property type="evidence" value="ECO:0007669"/>
    <property type="project" value="UniProtKB-KW"/>
</dbReference>
<organism evidence="4">
    <name type="scientific">marine metagenome</name>
    <dbReference type="NCBI Taxonomy" id="408172"/>
    <lineage>
        <taxon>unclassified sequences</taxon>
        <taxon>metagenomes</taxon>
        <taxon>ecological metagenomes</taxon>
    </lineage>
</organism>
<dbReference type="PANTHER" id="PTHR42796:SF4">
    <property type="entry name" value="FUMARYLACETOACETATE HYDROLASE DOMAIN-CONTAINING PROTEIN 2A"/>
    <property type="match status" value="1"/>
</dbReference>
<evidence type="ECO:0000259" key="3">
    <source>
        <dbReference type="Pfam" id="PF01557"/>
    </source>
</evidence>
<comment type="similarity">
    <text evidence="1">Belongs to the FAH family.</text>
</comment>
<accession>A0A381NWX2</accession>
<feature type="domain" description="Fumarylacetoacetase-like C-terminal" evidence="3">
    <location>
        <begin position="72"/>
        <end position="278"/>
    </location>
</feature>
<name>A0A381NWX2_9ZZZZ</name>
<dbReference type="FunFam" id="3.90.850.10:FF:000002">
    <property type="entry name" value="2-hydroxyhepta-2,4-diene-1,7-dioate isomerase"/>
    <property type="match status" value="1"/>
</dbReference>
<dbReference type="Pfam" id="PF01557">
    <property type="entry name" value="FAA_hydrolase"/>
    <property type="match status" value="1"/>
</dbReference>
<proteinExistence type="inferred from homology"/>
<dbReference type="Gene3D" id="3.90.850.10">
    <property type="entry name" value="Fumarylacetoacetase-like, C-terminal domain"/>
    <property type="match status" value="1"/>
</dbReference>
<dbReference type="InterPro" id="IPR011234">
    <property type="entry name" value="Fumarylacetoacetase-like_C"/>
</dbReference>
<dbReference type="InterPro" id="IPR051121">
    <property type="entry name" value="FAH"/>
</dbReference>
<gene>
    <name evidence="4" type="ORF">METZ01_LOCUS11583</name>
</gene>
<protein>
    <recommendedName>
        <fullName evidence="3">Fumarylacetoacetase-like C-terminal domain-containing protein</fullName>
    </recommendedName>
</protein>
<reference evidence="4" key="1">
    <citation type="submission" date="2018-05" db="EMBL/GenBank/DDBJ databases">
        <authorList>
            <person name="Lanie J.A."/>
            <person name="Ng W.-L."/>
            <person name="Kazmierczak K.M."/>
            <person name="Andrzejewski T.M."/>
            <person name="Davidsen T.M."/>
            <person name="Wayne K.J."/>
            <person name="Tettelin H."/>
            <person name="Glass J.I."/>
            <person name="Rusch D."/>
            <person name="Podicherti R."/>
            <person name="Tsui H.-C.T."/>
            <person name="Winkler M.E."/>
        </authorList>
    </citation>
    <scope>NUCLEOTIDE SEQUENCE</scope>
</reference>
<evidence type="ECO:0000313" key="4">
    <source>
        <dbReference type="EMBL" id="SUZ58729.1"/>
    </source>
</evidence>